<evidence type="ECO:0000313" key="3">
    <source>
        <dbReference type="Proteomes" id="UP000075615"/>
    </source>
</evidence>
<evidence type="ECO:0000256" key="1">
    <source>
        <dbReference type="SAM" id="SignalP"/>
    </source>
</evidence>
<reference evidence="2 3" key="1">
    <citation type="submission" date="2016-01" db="EMBL/GenBank/DDBJ databases">
        <title>Genome sequencing of Roseivirga echinicomitans KMM 6058.</title>
        <authorList>
            <person name="Selvaratnam C."/>
            <person name="Thevarajoo S."/>
            <person name="Goh K.M."/>
            <person name="Ee R."/>
            <person name="Chan K.-G."/>
            <person name="Chong C.S."/>
        </authorList>
    </citation>
    <scope>NUCLEOTIDE SEQUENCE [LARGE SCALE GENOMIC DNA]</scope>
    <source>
        <strain evidence="2 3">KMM 6058</strain>
    </source>
</reference>
<dbReference type="OrthoDB" id="1488584at2"/>
<comment type="caution">
    <text evidence="2">The sequence shown here is derived from an EMBL/GenBank/DDBJ whole genome shotgun (WGS) entry which is preliminary data.</text>
</comment>
<dbReference type="RefSeq" id="WP_068412686.1">
    <property type="nucleotide sequence ID" value="NZ_LRDB01000003.1"/>
</dbReference>
<feature type="chain" id="PRO_5007575251" evidence="1">
    <location>
        <begin position="20"/>
        <end position="738"/>
    </location>
</feature>
<accession>A0A150XV05</accession>
<sequence>MKTIIIVLLTLCLGTPLVAQNSVNAYYDAKELATYVKNVPALGQDAFDDLNHDKVVSLLKVYYPSLSGLSNRNFAIKLVDPNDENYNPFLNDYLQSISTEGSGFEGAVVKSALVSSPGGIAGLNVTNLATGISKFLIERANQEINILFFDKFKEFLKENEEASTLFPNSANFIINSQPHQYAILLQAFREAFKEDIQNLVNQLDDLLLLDRYQDFGHDHPEAYAGLAAVVSVSKLIDGGNIADVIKSLGQFQNPADGEAKNLYASIKLMAILSESIRSKDSGNAWVSTSDIETQIIGNDKAIRIYFGLIYKQVEGIEFEVSGSSQAVQGMLKSVSTDISRLRPILEYFGTMESSWNTVKIAKLEIDRKKLKGESVDYTDYYLYFDKSLDLVDRSLNLNTFLSSIGYSVGQIGAMKEGRNYLNLLRTGNQIYKNINEKNYSSAVLNFVIAYESIIGEKINNDFLTDRGEMKAYLSSNGIVDPNRKVVKKYKKEIVRLGGGIVANYKTEFDRIKREESIGISHESFLRYTSFMAALVEADSPDVVKSIIQSAALPAGSYSIKRNAKFNISLQSYLGIYYNFDHDSQIDRAWNNRIGVTAPVGVSFNWGLKRKMGALGVMISLIDVGAIVDYEIRTDTTISTTVTMEPGGNTTTTTTEVMSTEADYKIELAQIFSPGLYGVWSLPGRIPLSLGVGLQYGPGLTEINNDSGNPNLIIGDPKIRFNVFLAFDIPILTLSNSSR</sequence>
<evidence type="ECO:0000313" key="2">
    <source>
        <dbReference type="EMBL" id="KYG82553.1"/>
    </source>
</evidence>
<keyword evidence="3" id="KW-1185">Reference proteome</keyword>
<gene>
    <name evidence="2" type="ORF">AWN68_14985</name>
</gene>
<dbReference type="AlphaFoldDB" id="A0A150XV05"/>
<protein>
    <submittedName>
        <fullName evidence="2">Uncharacterized protein</fullName>
    </submittedName>
</protein>
<organism evidence="2 3">
    <name type="scientific">Roseivirga echinicomitans</name>
    <dbReference type="NCBI Taxonomy" id="296218"/>
    <lineage>
        <taxon>Bacteria</taxon>
        <taxon>Pseudomonadati</taxon>
        <taxon>Bacteroidota</taxon>
        <taxon>Cytophagia</taxon>
        <taxon>Cytophagales</taxon>
        <taxon>Roseivirgaceae</taxon>
        <taxon>Roseivirga</taxon>
    </lineage>
</organism>
<dbReference type="EMBL" id="LRDB01000003">
    <property type="protein sequence ID" value="KYG82553.1"/>
    <property type="molecule type" value="Genomic_DNA"/>
</dbReference>
<dbReference type="Proteomes" id="UP000075615">
    <property type="component" value="Unassembled WGS sequence"/>
</dbReference>
<proteinExistence type="predicted"/>
<name>A0A150XV05_9BACT</name>
<keyword evidence="1" id="KW-0732">Signal</keyword>
<dbReference type="STRING" id="296218.AWN68_14985"/>
<feature type="signal peptide" evidence="1">
    <location>
        <begin position="1"/>
        <end position="19"/>
    </location>
</feature>